<feature type="transmembrane region" description="Helical" evidence="8">
    <location>
        <begin position="343"/>
        <end position="363"/>
    </location>
</feature>
<sequence>MKKEIKTVIILLLGFLIRLILSSLPGFKADTNAWYAWADRLVNLPLKKFYSSNIWTHYTPGYLYILWILGIIKKIFNISDPIILRQLFRLPSNVSDFLTSILIFKIFKKKSFPWKYLGILYFFNPVIIFNSSVWGQVDSVLTLLLLVSIYFLLNKKIEFSGLFYALAFLVKPQAVFLAPVYFLFFLKKKIFSSNKMLIKTVNFLLVFLIVGILISWPFFPKSNVFGLFKLINQMGKDYPYSGLGAFNLWQLFEPFKKDNLLVYGVSRFNWGLLLYSFFTIIISFILWFRRKTKNKDYYLAATIFLFIFFLFPTRIHERYLFSIFPFLLISAGLLKSRFLIFNYLILSLFHFLNMVYIYCYYYPKNIENLTLSMSSVSPKFISLLTIFSFFGLLLYFYNPFLFKRTKIKKEIKFLKTKP</sequence>
<dbReference type="AlphaFoldDB" id="A0A2H0W9F3"/>
<dbReference type="GO" id="GO:0005886">
    <property type="term" value="C:plasma membrane"/>
    <property type="evidence" value="ECO:0007669"/>
    <property type="project" value="UniProtKB-SubCell"/>
</dbReference>
<feature type="transmembrane region" description="Helical" evidence="8">
    <location>
        <begin position="159"/>
        <end position="184"/>
    </location>
</feature>
<comment type="caution">
    <text evidence="9">The sequence shown here is derived from an EMBL/GenBank/DDBJ whole genome shotgun (WGS) entry which is preliminary data.</text>
</comment>
<keyword evidence="4 8" id="KW-0812">Transmembrane</keyword>
<dbReference type="GO" id="GO:0016758">
    <property type="term" value="F:hexosyltransferase activity"/>
    <property type="evidence" value="ECO:0007669"/>
    <property type="project" value="InterPro"/>
</dbReference>
<evidence type="ECO:0000256" key="5">
    <source>
        <dbReference type="ARBA" id="ARBA00022989"/>
    </source>
</evidence>
<dbReference type="EMBL" id="PEZT01000012">
    <property type="protein sequence ID" value="PIS09300.1"/>
    <property type="molecule type" value="Genomic_DNA"/>
</dbReference>
<evidence type="ECO:0008006" key="11">
    <source>
        <dbReference type="Google" id="ProtNLM"/>
    </source>
</evidence>
<feature type="transmembrane region" description="Helical" evidence="8">
    <location>
        <begin position="297"/>
        <end position="313"/>
    </location>
</feature>
<keyword evidence="6 8" id="KW-0472">Membrane</keyword>
<dbReference type="InterPro" id="IPR018584">
    <property type="entry name" value="GT87"/>
</dbReference>
<keyword evidence="2" id="KW-1003">Cell membrane</keyword>
<evidence type="ECO:0000256" key="4">
    <source>
        <dbReference type="ARBA" id="ARBA00022692"/>
    </source>
</evidence>
<feature type="transmembrane region" description="Helical" evidence="8">
    <location>
        <begin position="113"/>
        <end position="130"/>
    </location>
</feature>
<feature type="transmembrane region" description="Helical" evidence="8">
    <location>
        <begin position="319"/>
        <end position="336"/>
    </location>
</feature>
<reference evidence="10" key="1">
    <citation type="submission" date="2017-09" db="EMBL/GenBank/DDBJ databases">
        <title>Depth-based differentiation of microbial function through sediment-hosted aquifers and enrichment of novel symbionts in the deep terrestrial subsurface.</title>
        <authorList>
            <person name="Probst A.J."/>
            <person name="Ladd B."/>
            <person name="Jarett J.K."/>
            <person name="Geller-Mcgrath D.E."/>
            <person name="Sieber C.M.K."/>
            <person name="Emerson J.B."/>
            <person name="Anantharaman K."/>
            <person name="Thomas B.C."/>
            <person name="Malmstrom R."/>
            <person name="Stieglmeier M."/>
            <person name="Klingl A."/>
            <person name="Woyke T."/>
            <person name="Ryan C.M."/>
            <person name="Banfield J.F."/>
        </authorList>
    </citation>
    <scope>NUCLEOTIDE SEQUENCE [LARGE SCALE GENOMIC DNA]</scope>
</reference>
<comment type="subcellular location">
    <subcellularLocation>
        <location evidence="1">Cell membrane</location>
        <topology evidence="1">Multi-pass membrane protein</topology>
    </subcellularLocation>
</comment>
<evidence type="ECO:0000256" key="6">
    <source>
        <dbReference type="ARBA" id="ARBA00023136"/>
    </source>
</evidence>
<evidence type="ECO:0000313" key="10">
    <source>
        <dbReference type="Proteomes" id="UP000230093"/>
    </source>
</evidence>
<keyword evidence="3" id="KW-0808">Transferase</keyword>
<dbReference type="Proteomes" id="UP000230093">
    <property type="component" value="Unassembled WGS sequence"/>
</dbReference>
<feature type="transmembrane region" description="Helical" evidence="8">
    <location>
        <begin position="54"/>
        <end position="76"/>
    </location>
</feature>
<gene>
    <name evidence="9" type="ORF">COT75_02225</name>
</gene>
<comment type="similarity">
    <text evidence="7">Belongs to the glycosyltransferase 87 family.</text>
</comment>
<organism evidence="9 10">
    <name type="scientific">Candidatus Beckwithbacteria bacterium CG10_big_fil_rev_8_21_14_0_10_34_10</name>
    <dbReference type="NCBI Taxonomy" id="1974495"/>
    <lineage>
        <taxon>Bacteria</taxon>
        <taxon>Candidatus Beckwithiibacteriota</taxon>
    </lineage>
</organism>
<evidence type="ECO:0000256" key="7">
    <source>
        <dbReference type="ARBA" id="ARBA00024033"/>
    </source>
</evidence>
<keyword evidence="5 8" id="KW-1133">Transmembrane helix</keyword>
<evidence type="ECO:0000256" key="8">
    <source>
        <dbReference type="SAM" id="Phobius"/>
    </source>
</evidence>
<accession>A0A2H0W9F3</accession>
<feature type="transmembrane region" description="Helical" evidence="8">
    <location>
        <begin position="383"/>
        <end position="402"/>
    </location>
</feature>
<name>A0A2H0W9F3_9BACT</name>
<evidence type="ECO:0000313" key="9">
    <source>
        <dbReference type="EMBL" id="PIS09300.1"/>
    </source>
</evidence>
<evidence type="ECO:0000256" key="1">
    <source>
        <dbReference type="ARBA" id="ARBA00004651"/>
    </source>
</evidence>
<proteinExistence type="inferred from homology"/>
<feature type="transmembrane region" description="Helical" evidence="8">
    <location>
        <begin position="196"/>
        <end position="219"/>
    </location>
</feature>
<feature type="transmembrane region" description="Helical" evidence="8">
    <location>
        <begin position="268"/>
        <end position="288"/>
    </location>
</feature>
<evidence type="ECO:0000256" key="3">
    <source>
        <dbReference type="ARBA" id="ARBA00022679"/>
    </source>
</evidence>
<protein>
    <recommendedName>
        <fullName evidence="11">Glycosyltransferase RgtA/B/C/D-like domain-containing protein</fullName>
    </recommendedName>
</protein>
<evidence type="ECO:0000256" key="2">
    <source>
        <dbReference type="ARBA" id="ARBA00022475"/>
    </source>
</evidence>
<dbReference type="Pfam" id="PF09594">
    <property type="entry name" value="GT87"/>
    <property type="match status" value="1"/>
</dbReference>